<dbReference type="InterPro" id="IPR001343">
    <property type="entry name" value="Hemolysn_Ca-bd"/>
</dbReference>
<dbReference type="GO" id="GO:0005576">
    <property type="term" value="C:extracellular region"/>
    <property type="evidence" value="ECO:0007669"/>
    <property type="project" value="UniProtKB-SubCell"/>
</dbReference>
<gene>
    <name evidence="4" type="ORF">SAMN06297164_1324</name>
</gene>
<dbReference type="InterPro" id="IPR050557">
    <property type="entry name" value="RTX_toxin/Mannuronan_C5-epim"/>
</dbReference>
<evidence type="ECO:0000313" key="5">
    <source>
        <dbReference type="Proteomes" id="UP000219335"/>
    </source>
</evidence>
<keyword evidence="2" id="KW-0964">Secreted</keyword>
<dbReference type="EMBL" id="OCMU01000001">
    <property type="protein sequence ID" value="SOD17740.1"/>
    <property type="molecule type" value="Genomic_DNA"/>
</dbReference>
<organism evidence="4 5">
    <name type="scientific">Nitrosomonas ureae</name>
    <dbReference type="NCBI Taxonomy" id="44577"/>
    <lineage>
        <taxon>Bacteria</taxon>
        <taxon>Pseudomonadati</taxon>
        <taxon>Pseudomonadota</taxon>
        <taxon>Betaproteobacteria</taxon>
        <taxon>Nitrosomonadales</taxon>
        <taxon>Nitrosomonadaceae</taxon>
        <taxon>Nitrosomonas</taxon>
    </lineage>
</organism>
<dbReference type="PANTHER" id="PTHR38340">
    <property type="entry name" value="S-LAYER PROTEIN"/>
    <property type="match status" value="1"/>
</dbReference>
<evidence type="ECO:0000313" key="4">
    <source>
        <dbReference type="EMBL" id="SOD17740.1"/>
    </source>
</evidence>
<sequence>MSITIDDGSAGQDDFVGDDNNNHFHAGNGDNILNGAGGDDGLDGGAGNDILAGELGDDILIGGDGNDNLNGGDGDDQLLGSSGDDVLIGELGDDILHAGEGNDDLTGGPDNDQFSFYSAGHFTVQDFDVSADTLMFESDTTGITNLEQLVSLITSFENTSEGVVVHFIDDIASITLIGLQSSDLTADMVGFS</sequence>
<dbReference type="RefSeq" id="WP_097104498.1">
    <property type="nucleotide sequence ID" value="NZ_OCMU01000001.1"/>
</dbReference>
<reference evidence="4 5" key="1">
    <citation type="submission" date="2017-09" db="EMBL/GenBank/DDBJ databases">
        <authorList>
            <person name="Ehlers B."/>
            <person name="Leendertz F.H."/>
        </authorList>
    </citation>
    <scope>NUCLEOTIDE SEQUENCE [LARGE SCALE GENOMIC DNA]</scope>
    <source>
        <strain evidence="4 5">Nm42</strain>
    </source>
</reference>
<name>A0A286A749_9PROT</name>
<protein>
    <submittedName>
        <fullName evidence="4">Hemolysin-type calcium-binding repeat-containing protein</fullName>
    </submittedName>
</protein>
<feature type="region of interest" description="Disordered" evidence="3">
    <location>
        <begin position="1"/>
        <end position="22"/>
    </location>
</feature>
<dbReference type="GO" id="GO:0005509">
    <property type="term" value="F:calcium ion binding"/>
    <property type="evidence" value="ECO:0007669"/>
    <property type="project" value="InterPro"/>
</dbReference>
<evidence type="ECO:0000256" key="1">
    <source>
        <dbReference type="ARBA" id="ARBA00004613"/>
    </source>
</evidence>
<dbReference type="PROSITE" id="PS00330">
    <property type="entry name" value="HEMOLYSIN_CALCIUM"/>
    <property type="match status" value="2"/>
</dbReference>
<evidence type="ECO:0000256" key="2">
    <source>
        <dbReference type="ARBA" id="ARBA00022525"/>
    </source>
</evidence>
<dbReference type="InterPro" id="IPR018511">
    <property type="entry name" value="Hemolysin-typ_Ca-bd_CS"/>
</dbReference>
<dbReference type="Pfam" id="PF00353">
    <property type="entry name" value="HemolysinCabind"/>
    <property type="match status" value="3"/>
</dbReference>
<accession>A0A286A749</accession>
<dbReference type="Proteomes" id="UP000219335">
    <property type="component" value="Unassembled WGS sequence"/>
</dbReference>
<dbReference type="SUPFAM" id="SSF51120">
    <property type="entry name" value="beta-Roll"/>
    <property type="match status" value="1"/>
</dbReference>
<dbReference type="AlphaFoldDB" id="A0A286A749"/>
<dbReference type="Gene3D" id="2.150.10.10">
    <property type="entry name" value="Serralysin-like metalloprotease, C-terminal"/>
    <property type="match status" value="2"/>
</dbReference>
<dbReference type="PANTHER" id="PTHR38340:SF1">
    <property type="entry name" value="S-LAYER PROTEIN"/>
    <property type="match status" value="1"/>
</dbReference>
<dbReference type="PRINTS" id="PR00313">
    <property type="entry name" value="CABNDNGRPT"/>
</dbReference>
<evidence type="ECO:0000256" key="3">
    <source>
        <dbReference type="SAM" id="MobiDB-lite"/>
    </source>
</evidence>
<comment type="subcellular location">
    <subcellularLocation>
        <location evidence="1">Secreted</location>
    </subcellularLocation>
</comment>
<dbReference type="InterPro" id="IPR011049">
    <property type="entry name" value="Serralysin-like_metalloprot_C"/>
</dbReference>
<proteinExistence type="predicted"/>